<protein>
    <submittedName>
        <fullName evidence="3">Uncharacterized protein</fullName>
    </submittedName>
</protein>
<feature type="region of interest" description="Disordered" evidence="2">
    <location>
        <begin position="720"/>
        <end position="784"/>
    </location>
</feature>
<feature type="compositionally biased region" description="Low complexity" evidence="2">
    <location>
        <begin position="419"/>
        <end position="433"/>
    </location>
</feature>
<dbReference type="AlphaFoldDB" id="A0A8X7MZK9"/>
<feature type="compositionally biased region" description="Basic and acidic residues" evidence="2">
    <location>
        <begin position="768"/>
        <end position="783"/>
    </location>
</feature>
<feature type="compositionally biased region" description="Low complexity" evidence="2">
    <location>
        <begin position="275"/>
        <end position="286"/>
    </location>
</feature>
<gene>
    <name evidence="3" type="ORF">A4X06_0g797</name>
</gene>
<feature type="region of interest" description="Disordered" evidence="2">
    <location>
        <begin position="61"/>
        <end position="88"/>
    </location>
</feature>
<reference evidence="3" key="2">
    <citation type="journal article" date="2019" name="IMA Fungus">
        <title>Genome sequencing and comparison of five Tilletia species to identify candidate genes for the detection of regulated species infecting wheat.</title>
        <authorList>
            <person name="Nguyen H.D.T."/>
            <person name="Sultana T."/>
            <person name="Kesanakurti P."/>
            <person name="Hambleton S."/>
        </authorList>
    </citation>
    <scope>NUCLEOTIDE SEQUENCE</scope>
    <source>
        <strain evidence="3">DAOMC 236426</strain>
    </source>
</reference>
<dbReference type="EMBL" id="LWDE02000045">
    <property type="protein sequence ID" value="KAE8254652.1"/>
    <property type="molecule type" value="Genomic_DNA"/>
</dbReference>
<sequence>MGRSILPSEAIDGQLQSTLATRAHAKRMRTEQNWCCEHAQQADNCQACAPSKIHVRIPPTATRPCPGQAAAGTAAEPEGEPATDVPTSTAQRHAYLALLRERALEERRTRNNRIRELEERRNIALEERRTLELELVHGDAAFNELAEQSFAAIRARAARNPVLERDAAFADLVERSLVDIRAQAARRAPASPSPLNYEPAGSPVVAQQDRRRTPVHDARIQRLLDAHIDQRRLPAPSSSREITIDSESAFRSETPPSDEVSILRTNLRTSHADSTPRTTTLSPTSASRAFRLAHAPLTGNWAEDFPSFGSETPAPEAPVASSSADSGRIQQRDEPRLYRTGAEEFSRLLNNGGPPRWTPAGRDQYGEESLEPFFARDVDDSRDPSPGSSTSLGADVTVGAVPASARSPVRRHYARAALARARPSAAATTTATAGEERSSTLGTTAPAAHSSVAWNFPNFPRPYQPPAGSGAYFTGSLPSLQDLTAVRPDEHPHPHTHPYRNATTTTAAAAAAERWERAIDDVPTPTMPDLSAVESILDGLETLSPEQSGAVLRALADRVRRTVDDERVAPAPSRAARRVRDWGSIQEYHRSRGGGGGVNPYVAAGTVPSRAPAARMNGRLGVDGGPTAGLGMPPGWGTARDEEAPVQEHQGRAYGFRTREAVRSFMPTASSSLHPSSAEGAGGRGRVEQQQEGPTRARTLSPLVPCPVILHLGQDAGTQMQVDNASSSSSASSSSASSLSTLPSRASSSRDALSTSTSSATAAPSPPPHREHDNNLTRLRIADEDCPVEDEEMWRTAVAASGSGSGVDHMRRLTGGSA</sequence>
<evidence type="ECO:0000256" key="1">
    <source>
        <dbReference type="SAM" id="Coils"/>
    </source>
</evidence>
<name>A0A8X7MZK9_9BASI</name>
<feature type="region of interest" description="Disordered" evidence="2">
    <location>
        <begin position="303"/>
        <end position="337"/>
    </location>
</feature>
<comment type="caution">
    <text evidence="3">The sequence shown here is derived from an EMBL/GenBank/DDBJ whole genome shotgun (WGS) entry which is preliminary data.</text>
</comment>
<keyword evidence="4" id="KW-1185">Reference proteome</keyword>
<reference evidence="3" key="1">
    <citation type="submission" date="2016-04" db="EMBL/GenBank/DDBJ databases">
        <authorList>
            <person name="Nguyen H.D."/>
            <person name="Samba Siva P."/>
            <person name="Cullis J."/>
            <person name="Levesque C.A."/>
            <person name="Hambleton S."/>
        </authorList>
    </citation>
    <scope>NUCLEOTIDE SEQUENCE</scope>
    <source>
        <strain evidence="3">DAOMC 236426</strain>
    </source>
</reference>
<feature type="compositionally biased region" description="Polar residues" evidence="2">
    <location>
        <begin position="263"/>
        <end position="273"/>
    </location>
</feature>
<feature type="coiled-coil region" evidence="1">
    <location>
        <begin position="100"/>
        <end position="134"/>
    </location>
</feature>
<keyword evidence="1" id="KW-0175">Coiled coil</keyword>
<evidence type="ECO:0000313" key="4">
    <source>
        <dbReference type="Proteomes" id="UP000077684"/>
    </source>
</evidence>
<feature type="region of interest" description="Disordered" evidence="2">
    <location>
        <begin position="227"/>
        <end position="286"/>
    </location>
</feature>
<dbReference type="Proteomes" id="UP000077684">
    <property type="component" value="Unassembled WGS sequence"/>
</dbReference>
<feature type="region of interest" description="Disordered" evidence="2">
    <location>
        <begin position="186"/>
        <end position="215"/>
    </location>
</feature>
<evidence type="ECO:0000313" key="3">
    <source>
        <dbReference type="EMBL" id="KAE8254652.1"/>
    </source>
</evidence>
<evidence type="ECO:0000256" key="2">
    <source>
        <dbReference type="SAM" id="MobiDB-lite"/>
    </source>
</evidence>
<feature type="compositionally biased region" description="Low complexity" evidence="2">
    <location>
        <begin position="313"/>
        <end position="326"/>
    </location>
</feature>
<feature type="region of interest" description="Disordered" evidence="2">
    <location>
        <begin position="667"/>
        <end position="702"/>
    </location>
</feature>
<feature type="compositionally biased region" description="Low complexity" evidence="2">
    <location>
        <begin position="725"/>
        <end position="763"/>
    </location>
</feature>
<feature type="compositionally biased region" description="Polar residues" evidence="2">
    <location>
        <begin position="236"/>
        <end position="255"/>
    </location>
</feature>
<organism evidence="3 4">
    <name type="scientific">Tilletia controversa</name>
    <name type="common">dwarf bunt fungus</name>
    <dbReference type="NCBI Taxonomy" id="13291"/>
    <lineage>
        <taxon>Eukaryota</taxon>
        <taxon>Fungi</taxon>
        <taxon>Dikarya</taxon>
        <taxon>Basidiomycota</taxon>
        <taxon>Ustilaginomycotina</taxon>
        <taxon>Exobasidiomycetes</taxon>
        <taxon>Tilletiales</taxon>
        <taxon>Tilletiaceae</taxon>
        <taxon>Tilletia</taxon>
    </lineage>
</organism>
<proteinExistence type="predicted"/>
<feature type="region of interest" description="Disordered" evidence="2">
    <location>
        <begin position="346"/>
        <end position="365"/>
    </location>
</feature>
<feature type="compositionally biased region" description="Low complexity" evidence="2">
    <location>
        <begin position="69"/>
        <end position="83"/>
    </location>
</feature>
<feature type="region of interest" description="Disordered" evidence="2">
    <location>
        <begin position="419"/>
        <end position="443"/>
    </location>
</feature>
<accession>A0A8X7MZK9</accession>
<feature type="region of interest" description="Disordered" evidence="2">
    <location>
        <begin position="797"/>
        <end position="818"/>
    </location>
</feature>